<name>A0A225W7K1_9STRA</name>
<gene>
    <name evidence="3" type="ORF">PHMEG_00013535</name>
</gene>
<keyword evidence="1" id="KW-0175">Coiled coil</keyword>
<feature type="region of interest" description="Disordered" evidence="2">
    <location>
        <begin position="1"/>
        <end position="55"/>
    </location>
</feature>
<protein>
    <submittedName>
        <fullName evidence="3">Uncharacterized protein</fullName>
    </submittedName>
</protein>
<feature type="region of interest" description="Disordered" evidence="2">
    <location>
        <begin position="174"/>
        <end position="210"/>
    </location>
</feature>
<feature type="coiled-coil region" evidence="1">
    <location>
        <begin position="62"/>
        <end position="159"/>
    </location>
</feature>
<sequence>MDASDVSSAASSTLDMNDTDSKTSRTRLPSLPILEDDTDNFIYEDDGESNDEDGNSELCRYIQRLEKGKHELESEVQILKDRNATQQIKLHTTERRVEMLEASLKDALNTSDAFRQEKDVVITLQASERERMASLVALLEEAQNRYEDAERARQSAVFKLSSLQAARADSISQSLLPPASTNPLSPRHQTSLSSSSPRRQTSLQSDAAEDKSLEFDERIEKYKRDIELLRQKLVLTEEQTVERQKLAVAIALHEAQLDYSNVVEHTKLDCERRLNEWRYAEAVRAKEKESAMDEDRYSIRLEMKHTLQRSQIDQRVALLEAQAEIAKRTGNSLGSVESDFSIGTLDEVLVRMQLEQVRTRRFEALKKLLLIRRFKMNQAAKELLYRWKIQTSNTRILRLNAVLHMHRIVLHLNTRKKLSYFTKWKAQIRQLQTHILQTQALSCWNRMIAVERIRQVIDQTTVQ</sequence>
<dbReference type="EMBL" id="NBNE01001646">
    <property type="protein sequence ID" value="OWZ13188.1"/>
    <property type="molecule type" value="Genomic_DNA"/>
</dbReference>
<proteinExistence type="predicted"/>
<feature type="compositionally biased region" description="Low complexity" evidence="2">
    <location>
        <begin position="1"/>
        <end position="12"/>
    </location>
</feature>
<reference evidence="4" key="1">
    <citation type="submission" date="2017-03" db="EMBL/GenBank/DDBJ databases">
        <title>Phytopthora megakarya and P. palmivora, two closely related causual agents of cacao black pod achieved similar genome size and gene model numbers by different mechanisms.</title>
        <authorList>
            <person name="Ali S."/>
            <person name="Shao J."/>
            <person name="Larry D.J."/>
            <person name="Kronmiller B."/>
            <person name="Shen D."/>
            <person name="Strem M.D."/>
            <person name="Melnick R.L."/>
            <person name="Guiltinan M.J."/>
            <person name="Tyler B.M."/>
            <person name="Meinhardt L.W."/>
            <person name="Bailey B.A."/>
        </authorList>
    </citation>
    <scope>NUCLEOTIDE SEQUENCE [LARGE SCALE GENOMIC DNA]</scope>
    <source>
        <strain evidence="4">zdho120</strain>
    </source>
</reference>
<feature type="compositionally biased region" description="Low complexity" evidence="2">
    <location>
        <begin position="184"/>
        <end position="205"/>
    </location>
</feature>
<dbReference type="Proteomes" id="UP000198211">
    <property type="component" value="Unassembled WGS sequence"/>
</dbReference>
<feature type="coiled-coil region" evidence="1">
    <location>
        <begin position="212"/>
        <end position="239"/>
    </location>
</feature>
<dbReference type="OrthoDB" id="62356at2759"/>
<accession>A0A225W7K1</accession>
<comment type="caution">
    <text evidence="3">The sequence shown here is derived from an EMBL/GenBank/DDBJ whole genome shotgun (WGS) entry which is preliminary data.</text>
</comment>
<evidence type="ECO:0000313" key="4">
    <source>
        <dbReference type="Proteomes" id="UP000198211"/>
    </source>
</evidence>
<organism evidence="3 4">
    <name type="scientific">Phytophthora megakarya</name>
    <dbReference type="NCBI Taxonomy" id="4795"/>
    <lineage>
        <taxon>Eukaryota</taxon>
        <taxon>Sar</taxon>
        <taxon>Stramenopiles</taxon>
        <taxon>Oomycota</taxon>
        <taxon>Peronosporomycetes</taxon>
        <taxon>Peronosporales</taxon>
        <taxon>Peronosporaceae</taxon>
        <taxon>Phytophthora</taxon>
    </lineage>
</organism>
<feature type="compositionally biased region" description="Acidic residues" evidence="2">
    <location>
        <begin position="34"/>
        <end position="55"/>
    </location>
</feature>
<evidence type="ECO:0000256" key="2">
    <source>
        <dbReference type="SAM" id="MobiDB-lite"/>
    </source>
</evidence>
<keyword evidence="4" id="KW-1185">Reference proteome</keyword>
<evidence type="ECO:0000313" key="3">
    <source>
        <dbReference type="EMBL" id="OWZ13188.1"/>
    </source>
</evidence>
<feature type="compositionally biased region" description="Polar residues" evidence="2">
    <location>
        <begin position="174"/>
        <end position="183"/>
    </location>
</feature>
<dbReference type="AlphaFoldDB" id="A0A225W7K1"/>
<evidence type="ECO:0000256" key="1">
    <source>
        <dbReference type="SAM" id="Coils"/>
    </source>
</evidence>